<evidence type="ECO:0000256" key="1">
    <source>
        <dbReference type="SAM" id="SignalP"/>
    </source>
</evidence>
<keyword evidence="4" id="KW-1185">Reference proteome</keyword>
<dbReference type="OrthoDB" id="287220at2"/>
<sequence>MKTLVLATGLCALVAGGAGAQTAYPTLELLATGTTILGETIHYPATGPARVTASIVTIMPGAETVLHQHGTPMFALIQQGELTVDYGSHGTRDFKAGDSFVEAMAVTHRGLNRGTVPVKILTVSMGAEGASNVVLDVKK</sequence>
<dbReference type="STRING" id="1437059.A6A05_13510"/>
<reference evidence="3 4" key="1">
    <citation type="submission" date="2016-04" db="EMBL/GenBank/DDBJ databases">
        <title>Draft genome sequence of freshwater magnetotactic bacteria Magnetospirillum marisnigri SP-1 and Magnetospirillum moscoviense BB-1.</title>
        <authorList>
            <person name="Koziaeva V."/>
            <person name="Dziuba M.V."/>
            <person name="Ivanov T.M."/>
            <person name="Kuznetsov B."/>
            <person name="Grouzdev D.S."/>
        </authorList>
    </citation>
    <scope>NUCLEOTIDE SEQUENCE [LARGE SCALE GENOMIC DNA]</scope>
    <source>
        <strain evidence="3 4">BB-1</strain>
    </source>
</reference>
<dbReference type="Pfam" id="PF07883">
    <property type="entry name" value="Cupin_2"/>
    <property type="match status" value="1"/>
</dbReference>
<feature type="domain" description="Cupin type-2" evidence="2">
    <location>
        <begin position="55"/>
        <end position="123"/>
    </location>
</feature>
<dbReference type="CDD" id="cd02236">
    <property type="entry name" value="cupin_CV2614-like"/>
    <property type="match status" value="1"/>
</dbReference>
<comment type="caution">
    <text evidence="3">The sequence shown here is derived from an EMBL/GenBank/DDBJ whole genome shotgun (WGS) entry which is preliminary data.</text>
</comment>
<dbReference type="InterPro" id="IPR013096">
    <property type="entry name" value="Cupin_2"/>
</dbReference>
<accession>A0A178MN68</accession>
<gene>
    <name evidence="3" type="ORF">A6A05_13510</name>
</gene>
<dbReference type="Gene3D" id="2.60.120.10">
    <property type="entry name" value="Jelly Rolls"/>
    <property type="match status" value="1"/>
</dbReference>
<dbReference type="InterPro" id="IPR014710">
    <property type="entry name" value="RmlC-like_jellyroll"/>
</dbReference>
<feature type="chain" id="PRO_5008092089" evidence="1">
    <location>
        <begin position="21"/>
        <end position="139"/>
    </location>
</feature>
<evidence type="ECO:0000313" key="4">
    <source>
        <dbReference type="Proteomes" id="UP000078543"/>
    </source>
</evidence>
<keyword evidence="1" id="KW-0732">Signal</keyword>
<evidence type="ECO:0000259" key="2">
    <source>
        <dbReference type="Pfam" id="PF07883"/>
    </source>
</evidence>
<evidence type="ECO:0000313" key="3">
    <source>
        <dbReference type="EMBL" id="OAN49515.1"/>
    </source>
</evidence>
<dbReference type="Proteomes" id="UP000078543">
    <property type="component" value="Unassembled WGS sequence"/>
</dbReference>
<dbReference type="SUPFAM" id="SSF51182">
    <property type="entry name" value="RmlC-like cupins"/>
    <property type="match status" value="1"/>
</dbReference>
<protein>
    <submittedName>
        <fullName evidence="3">Cupin</fullName>
    </submittedName>
</protein>
<organism evidence="3 4">
    <name type="scientific">Magnetospirillum moscoviense</name>
    <dbReference type="NCBI Taxonomy" id="1437059"/>
    <lineage>
        <taxon>Bacteria</taxon>
        <taxon>Pseudomonadati</taxon>
        <taxon>Pseudomonadota</taxon>
        <taxon>Alphaproteobacteria</taxon>
        <taxon>Rhodospirillales</taxon>
        <taxon>Rhodospirillaceae</taxon>
        <taxon>Magnetospirillum</taxon>
    </lineage>
</organism>
<dbReference type="AlphaFoldDB" id="A0A178MN68"/>
<dbReference type="EMBL" id="LWQU01000147">
    <property type="protein sequence ID" value="OAN49515.1"/>
    <property type="molecule type" value="Genomic_DNA"/>
</dbReference>
<dbReference type="RefSeq" id="WP_068501465.1">
    <property type="nucleotide sequence ID" value="NZ_LWQU01000147.1"/>
</dbReference>
<name>A0A178MN68_9PROT</name>
<proteinExistence type="predicted"/>
<feature type="signal peptide" evidence="1">
    <location>
        <begin position="1"/>
        <end position="20"/>
    </location>
</feature>
<dbReference type="InterPro" id="IPR011051">
    <property type="entry name" value="RmlC_Cupin_sf"/>
</dbReference>